<dbReference type="Gene3D" id="2.40.10.270">
    <property type="entry name" value="Bacteriophage SPP1 head-tail adaptor protein"/>
    <property type="match status" value="1"/>
</dbReference>
<keyword evidence="2" id="KW-1185">Reference proteome</keyword>
<proteinExistence type="predicted"/>
<dbReference type="Proteomes" id="UP000282002">
    <property type="component" value="Chromosome"/>
</dbReference>
<dbReference type="RefSeq" id="WP_125327026.1">
    <property type="nucleotide sequence ID" value="NZ_CP034328.1"/>
</dbReference>
<dbReference type="OrthoDB" id="7570189at2"/>
<accession>A0A3S8UBH3</accession>
<sequence length="112" mass="12062">MKAPQLSRALVLEGVVRTADGAGGFAEAWSALGTLWAEVLPGSGSDVLGEERMLSAVPYRVTVRGAPFGAASRPKAGQRFREGLRLFLIQAVTERDPDGRYLTCFAREEVPK</sequence>
<protein>
    <submittedName>
        <fullName evidence="1">Head-tail adaptor protein</fullName>
    </submittedName>
</protein>
<dbReference type="Pfam" id="PF05521">
    <property type="entry name" value="Phage_HCP"/>
    <property type="match status" value="1"/>
</dbReference>
<dbReference type="InterPro" id="IPR038666">
    <property type="entry name" value="SSP1_head-tail_sf"/>
</dbReference>
<dbReference type="AlphaFoldDB" id="A0A3S8UBH3"/>
<dbReference type="InterPro" id="IPR008767">
    <property type="entry name" value="Phage_SPP1_head-tail_adaptor"/>
</dbReference>
<name>A0A3S8UBH3_9RHOB</name>
<gene>
    <name evidence="1" type="ORF">EI545_19505</name>
</gene>
<evidence type="ECO:0000313" key="2">
    <source>
        <dbReference type="Proteomes" id="UP000282002"/>
    </source>
</evidence>
<dbReference type="EMBL" id="CP034328">
    <property type="protein sequence ID" value="AZL60815.1"/>
    <property type="molecule type" value="Genomic_DNA"/>
</dbReference>
<reference evidence="1 2" key="1">
    <citation type="submission" date="2018-12" db="EMBL/GenBank/DDBJ databases">
        <title>Complete genome sequencing of Tabrizicola sp. K13M18.</title>
        <authorList>
            <person name="Bae J.-W."/>
        </authorList>
    </citation>
    <scope>NUCLEOTIDE SEQUENCE [LARGE SCALE GENOMIC DNA]</scope>
    <source>
        <strain evidence="1 2">K13M18</strain>
    </source>
</reference>
<dbReference type="KEGG" id="taw:EI545_19505"/>
<evidence type="ECO:0000313" key="1">
    <source>
        <dbReference type="EMBL" id="AZL60815.1"/>
    </source>
</evidence>
<organism evidence="1 2">
    <name type="scientific">Tabrizicola piscis</name>
    <dbReference type="NCBI Taxonomy" id="2494374"/>
    <lineage>
        <taxon>Bacteria</taxon>
        <taxon>Pseudomonadati</taxon>
        <taxon>Pseudomonadota</taxon>
        <taxon>Alphaproteobacteria</taxon>
        <taxon>Rhodobacterales</taxon>
        <taxon>Paracoccaceae</taxon>
        <taxon>Tabrizicola</taxon>
    </lineage>
</organism>